<feature type="coiled-coil region" evidence="1">
    <location>
        <begin position="835"/>
        <end position="880"/>
    </location>
</feature>
<reference evidence="2 3" key="1">
    <citation type="submission" date="2024-01" db="EMBL/GenBank/DDBJ databases">
        <title>Genome assemblies of Stephania.</title>
        <authorList>
            <person name="Yang L."/>
        </authorList>
    </citation>
    <scope>NUCLEOTIDE SEQUENCE [LARGE SCALE GENOMIC DNA]</scope>
    <source>
        <strain evidence="2">JXDWG</strain>
        <tissue evidence="2">Leaf</tissue>
    </source>
</reference>
<keyword evidence="1" id="KW-0175">Coiled coil</keyword>
<protein>
    <submittedName>
        <fullName evidence="2">Uncharacterized protein</fullName>
    </submittedName>
</protein>
<organism evidence="2 3">
    <name type="scientific">Stephania cephalantha</name>
    <dbReference type="NCBI Taxonomy" id="152367"/>
    <lineage>
        <taxon>Eukaryota</taxon>
        <taxon>Viridiplantae</taxon>
        <taxon>Streptophyta</taxon>
        <taxon>Embryophyta</taxon>
        <taxon>Tracheophyta</taxon>
        <taxon>Spermatophyta</taxon>
        <taxon>Magnoliopsida</taxon>
        <taxon>Ranunculales</taxon>
        <taxon>Menispermaceae</taxon>
        <taxon>Menispermoideae</taxon>
        <taxon>Cissampelideae</taxon>
        <taxon>Stephania</taxon>
    </lineage>
</organism>
<comment type="caution">
    <text evidence="2">The sequence shown here is derived from an EMBL/GenBank/DDBJ whole genome shotgun (WGS) entry which is preliminary data.</text>
</comment>
<dbReference type="AlphaFoldDB" id="A0AAP0ID63"/>
<dbReference type="PANTHER" id="PTHR45287">
    <property type="entry name" value="OS03G0691500 PROTEIN"/>
    <property type="match status" value="1"/>
</dbReference>
<sequence>MDELCKELDDVKAQLEKLKEENRSKTELSERFRKVHDEQLTKIKEARVENEKQAQELIAKEAELSVTKQLNEELRCKLNEKESALRHVGSANDRLRADLGEKLQKLEQANRDLVLALDEADMKNKEQEQTIRTSKEEIHGLKALLSNAEKKCLEAEQKATFPKELRQRDDHLMKLEEEEIKIKDKLKWKKEQFEHLEQAHRKIQEQFRTSKKEWEQEKAKLIDDLCSLQTKLDSQTRVSESLRDQLQMCNQALANEESRRKLSEFQISETKKCYENVFTECQEAQAKIESLTARRDEEISSLRHTLCIKETHFKETEFRRRHLEQENQDLLKSLKEFQESQIQEAGSASSLKKLRNKLRSLEQIHKECSANLRAREVEWDLQMEELTGDLNRCRLELNDKDQQIEKLQMELEGYRSTMMQLKLENEEVSTMLLVLKSGVSDSHLRLSDSKAEIERHEKDMAEKIGLLMEQLEHKNHALLKAQTEVKGEQEKTESLLRKIDSSGPIEHEYRLMQTELERYKEMLEELSGQQLRLKENALKRENDLIEDLRKVSDALDEANAELAGKTPEVNRLMDQLEKMNCALLKAHAEVKEEREKADSLLRKIDSMQHVEHSSILVQKELERYKEMLEESSRQQVHLKESALKRENDLVDDLRNVSDALDKANAELTGKILEENRLMDQLEKMNSALLKAHAEVKEEREKAESFLRKIDSLEHFEQKYLLVQEELEKYKGLLEELSGKQLRLKERAQKRKESLKDDLRKVSDDLDRANTELAEKTLEVQEIELGLESWKSLAERLKSCLDENQEMRREMEVSLLSQVEAEQIIKKEMEGLLHIVEEKDKIADDLKQQIVVLEEELMRTETEAVRARKELESKFEEEKKNLLQTMEGKGKRIDHLLQEIDLSEQEFLTRELESLILMQIVTEKNFDHEKERLLQAMEEKSCTIEEFKLKHASLEQCIASTAKLSVSALDEKQAEINALREAGTKHAAVVVLNEFDVQVKSLMITELEEQITNLWQNRELLEESVSHSQEREADLQSALQTTQLEMNEMMGQFQNKLRASEGLIEKANSENGHLFEDLKKLSQEREVLLANIEGLCNKINEFSNEDAELMGRLGRIVQSFDQGTVPLTESEECDDFCNVENRNANILITCVEKKLEANAETRSPLKVRNSVTF</sequence>
<feature type="coiled-coil region" evidence="1">
    <location>
        <begin position="1"/>
        <end position="158"/>
    </location>
</feature>
<feature type="coiled-coil region" evidence="1">
    <location>
        <begin position="239"/>
        <end position="424"/>
    </location>
</feature>
<feature type="coiled-coil region" evidence="1">
    <location>
        <begin position="1049"/>
        <end position="1104"/>
    </location>
</feature>
<evidence type="ECO:0000313" key="2">
    <source>
        <dbReference type="EMBL" id="KAK9112935.1"/>
    </source>
</evidence>
<gene>
    <name evidence="2" type="ORF">Scep_020454</name>
</gene>
<accession>A0AAP0ID63</accession>
<dbReference type="InterPro" id="IPR040262">
    <property type="entry name" value="At4g38062-like"/>
</dbReference>
<feature type="coiled-coil region" evidence="1">
    <location>
        <begin position="509"/>
        <end position="785"/>
    </location>
</feature>
<dbReference type="PANTHER" id="PTHR45287:SF4">
    <property type="entry name" value="OS03G0691500 PROTEIN"/>
    <property type="match status" value="1"/>
</dbReference>
<name>A0AAP0ID63_9MAGN</name>
<evidence type="ECO:0000256" key="1">
    <source>
        <dbReference type="SAM" id="Coils"/>
    </source>
</evidence>
<keyword evidence="3" id="KW-1185">Reference proteome</keyword>
<proteinExistence type="predicted"/>
<evidence type="ECO:0000313" key="3">
    <source>
        <dbReference type="Proteomes" id="UP001419268"/>
    </source>
</evidence>
<dbReference type="Proteomes" id="UP001419268">
    <property type="component" value="Unassembled WGS sequence"/>
</dbReference>
<dbReference type="EMBL" id="JBBNAG010000008">
    <property type="protein sequence ID" value="KAK9112935.1"/>
    <property type="molecule type" value="Genomic_DNA"/>
</dbReference>